<accession>A0A3N4N695</accession>
<proteinExistence type="predicted"/>
<evidence type="ECO:0008006" key="3">
    <source>
        <dbReference type="Google" id="ProtNLM"/>
    </source>
</evidence>
<organism evidence="1 2">
    <name type="scientific">Aureibaculum marinum</name>
    <dbReference type="NCBI Taxonomy" id="2487930"/>
    <lineage>
        <taxon>Bacteria</taxon>
        <taxon>Pseudomonadati</taxon>
        <taxon>Bacteroidota</taxon>
        <taxon>Flavobacteriia</taxon>
        <taxon>Flavobacteriales</taxon>
        <taxon>Flavobacteriaceae</taxon>
        <taxon>Aureibaculum</taxon>
    </lineage>
</organism>
<protein>
    <recommendedName>
        <fullName evidence="3">Lipoprotein</fullName>
    </recommendedName>
</protein>
<dbReference type="Proteomes" id="UP000270856">
    <property type="component" value="Unassembled WGS sequence"/>
</dbReference>
<sequence>MSIKNIYISLLFLGILISCTTEENVDYKKYNLLTTAKEISEFYDIPLDTSGLSESATIKEWTDGAFDLSYSYRPPNSEKYKPLIYYIDISKRNSIDEAETEFNIIKTQFNNTWISAPDQSVKVIENILVSGDQNYYAIRKSNDEPFGILLVVRKENIVYSMIMSEFYTDDHSLVISLIEPDIKHLKEFKITK</sequence>
<gene>
    <name evidence="1" type="ORF">EGM88_14680</name>
</gene>
<evidence type="ECO:0000313" key="2">
    <source>
        <dbReference type="Proteomes" id="UP000270856"/>
    </source>
</evidence>
<reference evidence="1 2" key="1">
    <citation type="submission" date="2018-11" db="EMBL/GenBank/DDBJ databases">
        <title>Aureibaculum marinum gen. nov., sp. nov., a member of the family Flavobacteriaceae isolated from the Bohai Sea.</title>
        <authorList>
            <person name="Ji X."/>
        </authorList>
    </citation>
    <scope>NUCLEOTIDE SEQUENCE [LARGE SCALE GENOMIC DNA]</scope>
    <source>
        <strain evidence="1 2">BH-SD17</strain>
    </source>
</reference>
<name>A0A3N4N695_9FLAO</name>
<comment type="caution">
    <text evidence="1">The sequence shown here is derived from an EMBL/GenBank/DDBJ whole genome shotgun (WGS) entry which is preliminary data.</text>
</comment>
<dbReference type="AlphaFoldDB" id="A0A3N4N695"/>
<keyword evidence="2" id="KW-1185">Reference proteome</keyword>
<evidence type="ECO:0000313" key="1">
    <source>
        <dbReference type="EMBL" id="RPD91641.1"/>
    </source>
</evidence>
<dbReference type="EMBL" id="RPFJ01000060">
    <property type="protein sequence ID" value="RPD91641.1"/>
    <property type="molecule type" value="Genomic_DNA"/>
</dbReference>
<dbReference type="PROSITE" id="PS51257">
    <property type="entry name" value="PROKAR_LIPOPROTEIN"/>
    <property type="match status" value="1"/>
</dbReference>